<dbReference type="PANTHER" id="PTHR45672:SF3">
    <property type="entry name" value="THIOREDOXIN DOMAIN-CONTAINING PROTEIN 5"/>
    <property type="match status" value="1"/>
</dbReference>
<evidence type="ECO:0000256" key="2">
    <source>
        <dbReference type="ARBA" id="ARBA00022729"/>
    </source>
</evidence>
<feature type="signal peptide" evidence="5">
    <location>
        <begin position="1"/>
        <end position="19"/>
    </location>
</feature>
<feature type="domain" description="Thioredoxin" evidence="6">
    <location>
        <begin position="9"/>
        <end position="124"/>
    </location>
</feature>
<dbReference type="InterPro" id="IPR005788">
    <property type="entry name" value="PDI_thioredoxin-like_dom"/>
</dbReference>
<dbReference type="SUPFAM" id="SSF52833">
    <property type="entry name" value="Thioredoxin-like"/>
    <property type="match status" value="1"/>
</dbReference>
<keyword evidence="3" id="KW-0677">Repeat</keyword>
<dbReference type="PANTHER" id="PTHR45672">
    <property type="entry name" value="PROTEIN DISULFIDE-ISOMERASE C17H9.14C-RELATED"/>
    <property type="match status" value="1"/>
</dbReference>
<dbReference type="CDD" id="cd02961">
    <property type="entry name" value="PDI_a_family"/>
    <property type="match status" value="1"/>
</dbReference>
<dbReference type="PROSITE" id="PS51352">
    <property type="entry name" value="THIOREDOXIN_2"/>
    <property type="match status" value="1"/>
</dbReference>
<dbReference type="InterPro" id="IPR017937">
    <property type="entry name" value="Thioredoxin_CS"/>
</dbReference>
<gene>
    <name evidence="7" type="ORF">CL6EHI_026340</name>
</gene>
<evidence type="ECO:0000313" key="8">
    <source>
        <dbReference type="Proteomes" id="UP000078387"/>
    </source>
</evidence>
<protein>
    <submittedName>
        <fullName evidence="7">Thioredoxin putative</fullName>
    </submittedName>
</protein>
<dbReference type="AlphaFoldDB" id="A0A5K1VJT0"/>
<dbReference type="GO" id="GO:0003756">
    <property type="term" value="F:protein disulfide isomerase activity"/>
    <property type="evidence" value="ECO:0007669"/>
    <property type="project" value="InterPro"/>
</dbReference>
<feature type="chain" id="PRO_5023888836" evidence="5">
    <location>
        <begin position="20"/>
        <end position="127"/>
    </location>
</feature>
<dbReference type="VEuPathDB" id="AmoebaDB:EHI5A_171060"/>
<proteinExistence type="inferred from homology"/>
<dbReference type="VEuPathDB" id="AmoebaDB:EHI7A_192010"/>
<dbReference type="GO" id="GO:0005783">
    <property type="term" value="C:endoplasmic reticulum"/>
    <property type="evidence" value="ECO:0007669"/>
    <property type="project" value="TreeGrafter"/>
</dbReference>
<dbReference type="EMBL" id="BDEQ01000001">
    <property type="protein sequence ID" value="GAT96823.1"/>
    <property type="molecule type" value="Genomic_DNA"/>
</dbReference>
<accession>A0A5K1VJT0</accession>
<dbReference type="VEuPathDB" id="AmoebaDB:EHI8A_221060"/>
<dbReference type="OMA" id="WCRHSRN"/>
<evidence type="ECO:0000256" key="3">
    <source>
        <dbReference type="ARBA" id="ARBA00022737"/>
    </source>
</evidence>
<comment type="similarity">
    <text evidence="1 4">Belongs to the protein disulfide isomerase family.</text>
</comment>
<keyword evidence="2 5" id="KW-0732">Signal</keyword>
<dbReference type="GO" id="GO:0006457">
    <property type="term" value="P:protein folding"/>
    <property type="evidence" value="ECO:0007669"/>
    <property type="project" value="TreeGrafter"/>
</dbReference>
<dbReference type="InterPro" id="IPR036249">
    <property type="entry name" value="Thioredoxin-like_sf"/>
</dbReference>
<dbReference type="Proteomes" id="UP000078387">
    <property type="component" value="Unassembled WGS sequence"/>
</dbReference>
<evidence type="ECO:0000256" key="5">
    <source>
        <dbReference type="SAM" id="SignalP"/>
    </source>
</evidence>
<dbReference type="VEuPathDB" id="AmoebaDB:KM1_040410"/>
<dbReference type="PRINTS" id="PR00421">
    <property type="entry name" value="THIOREDOXIN"/>
</dbReference>
<evidence type="ECO:0000313" key="7">
    <source>
        <dbReference type="EMBL" id="GAT96823.1"/>
    </source>
</evidence>
<dbReference type="NCBIfam" id="TIGR01126">
    <property type="entry name" value="pdi_dom"/>
    <property type="match status" value="1"/>
</dbReference>
<comment type="caution">
    <text evidence="7">The sequence shown here is derived from an EMBL/GenBank/DDBJ whole genome shotgun (WGS) entry which is preliminary data.</text>
</comment>
<dbReference type="Pfam" id="PF00085">
    <property type="entry name" value="Thioredoxin"/>
    <property type="match status" value="1"/>
</dbReference>
<dbReference type="InterPro" id="IPR051063">
    <property type="entry name" value="PDI"/>
</dbReference>
<organism evidence="7 8">
    <name type="scientific">Entamoeba histolytica</name>
    <dbReference type="NCBI Taxonomy" id="5759"/>
    <lineage>
        <taxon>Eukaryota</taxon>
        <taxon>Amoebozoa</taxon>
        <taxon>Evosea</taxon>
        <taxon>Archamoebae</taxon>
        <taxon>Mastigamoebida</taxon>
        <taxon>Entamoebidae</taxon>
        <taxon>Entamoeba</taxon>
    </lineage>
</organism>
<dbReference type="Gene3D" id="3.40.30.10">
    <property type="entry name" value="Glutaredoxin"/>
    <property type="match status" value="1"/>
</dbReference>
<dbReference type="VEuPathDB" id="AmoebaDB:EHI_026340"/>
<name>A0A5K1VJT0_ENTHI</name>
<dbReference type="PROSITE" id="PS00194">
    <property type="entry name" value="THIOREDOXIN_1"/>
    <property type="match status" value="1"/>
</dbReference>
<evidence type="ECO:0000259" key="6">
    <source>
        <dbReference type="PROSITE" id="PS51352"/>
    </source>
</evidence>
<evidence type="ECO:0000256" key="4">
    <source>
        <dbReference type="RuleBase" id="RU004208"/>
    </source>
</evidence>
<sequence>MRTFFALLLIALVSANSEGLVSLNPDNFKTYQNSGKTLLVKFFAPWCGHCKRLAPTYEEVAQAFTENEDVIIAEVNCDDYRELCQEHGIRGFPTVLVFNGEESKKFQEQRTVEELKKFVLENVPAKN</sequence>
<evidence type="ECO:0000256" key="1">
    <source>
        <dbReference type="ARBA" id="ARBA00006347"/>
    </source>
</evidence>
<dbReference type="InterPro" id="IPR013766">
    <property type="entry name" value="Thioredoxin_domain"/>
</dbReference>
<reference evidence="7 8" key="1">
    <citation type="submission" date="2016-05" db="EMBL/GenBank/DDBJ databases">
        <title>First whole genome sequencing of Entamoeba histolytica HM1:IMSS-clone-6.</title>
        <authorList>
            <person name="Mukherjee Avik.K."/>
            <person name="Izumyama S."/>
            <person name="Nakada-Tsukui K."/>
            <person name="Nozaki T."/>
        </authorList>
    </citation>
    <scope>NUCLEOTIDE SEQUENCE [LARGE SCALE GENOMIC DNA]</scope>
    <source>
        <strain evidence="7 8">HM1:IMSS clone 6</strain>
    </source>
</reference>